<reference evidence="2" key="1">
    <citation type="submission" date="2025-08" db="UniProtKB">
        <authorList>
            <consortium name="Ensembl"/>
        </authorList>
    </citation>
    <scope>IDENTIFICATION</scope>
</reference>
<sequence>MYIRPGGKSLSEVPETRDGASRDTDLPVSDWPTSPVCSKSSSFSDRIKELQIKVNNLLIAQPC</sequence>
<organism evidence="2 3">
    <name type="scientific">Spermophilus dauricus</name>
    <name type="common">Daurian ground squirrel</name>
    <dbReference type="NCBI Taxonomy" id="99837"/>
    <lineage>
        <taxon>Eukaryota</taxon>
        <taxon>Metazoa</taxon>
        <taxon>Chordata</taxon>
        <taxon>Craniata</taxon>
        <taxon>Vertebrata</taxon>
        <taxon>Euteleostomi</taxon>
        <taxon>Mammalia</taxon>
        <taxon>Eutheria</taxon>
        <taxon>Euarchontoglires</taxon>
        <taxon>Glires</taxon>
        <taxon>Rodentia</taxon>
        <taxon>Sciuromorpha</taxon>
        <taxon>Sciuridae</taxon>
        <taxon>Xerinae</taxon>
        <taxon>Marmotini</taxon>
        <taxon>Spermophilus</taxon>
    </lineage>
</organism>
<name>A0A8C9UKZ5_SPEDA</name>
<proteinExistence type="predicted"/>
<evidence type="ECO:0000313" key="3">
    <source>
        <dbReference type="Proteomes" id="UP000694422"/>
    </source>
</evidence>
<dbReference type="Ensembl" id="ENSSDAT00000004607.1">
    <property type="protein sequence ID" value="ENSSDAP00000004010.1"/>
    <property type="gene ID" value="ENSSDAG00000003782.1"/>
</dbReference>
<feature type="region of interest" description="Disordered" evidence="1">
    <location>
        <begin position="1"/>
        <end position="41"/>
    </location>
</feature>
<feature type="compositionally biased region" description="Basic and acidic residues" evidence="1">
    <location>
        <begin position="14"/>
        <end position="25"/>
    </location>
</feature>
<reference evidence="2" key="2">
    <citation type="submission" date="2025-09" db="UniProtKB">
        <authorList>
            <consortium name="Ensembl"/>
        </authorList>
    </citation>
    <scope>IDENTIFICATION</scope>
</reference>
<keyword evidence="3" id="KW-1185">Reference proteome</keyword>
<evidence type="ECO:0000313" key="2">
    <source>
        <dbReference type="Ensembl" id="ENSSDAP00000004010.1"/>
    </source>
</evidence>
<evidence type="ECO:0000256" key="1">
    <source>
        <dbReference type="SAM" id="MobiDB-lite"/>
    </source>
</evidence>
<protein>
    <submittedName>
        <fullName evidence="2">Uncharacterized protein</fullName>
    </submittedName>
</protein>
<accession>A0A8C9UKZ5</accession>
<dbReference type="Proteomes" id="UP000694422">
    <property type="component" value="Unplaced"/>
</dbReference>
<dbReference type="AlphaFoldDB" id="A0A8C9UKZ5"/>
<feature type="compositionally biased region" description="Polar residues" evidence="1">
    <location>
        <begin position="31"/>
        <end position="41"/>
    </location>
</feature>